<dbReference type="PANTHER" id="PTHR43649:SF31">
    <property type="entry name" value="SN-GLYCEROL-3-PHOSPHATE-BINDING PERIPLASMIC PROTEIN UGPB"/>
    <property type="match status" value="1"/>
</dbReference>
<dbReference type="OrthoDB" id="4393730at2"/>
<evidence type="ECO:0000256" key="4">
    <source>
        <dbReference type="ARBA" id="ARBA00017470"/>
    </source>
</evidence>
<dbReference type="RefSeq" id="WP_042481588.1">
    <property type="nucleotide sequence ID" value="NZ_CP021079.1"/>
</dbReference>
<proteinExistence type="inferred from homology"/>
<evidence type="ECO:0000313" key="8">
    <source>
        <dbReference type="Proteomes" id="UP000245216"/>
    </source>
</evidence>
<evidence type="ECO:0000256" key="1">
    <source>
        <dbReference type="ARBA" id="ARBA00004418"/>
    </source>
</evidence>
<keyword evidence="5" id="KW-0813">Transport</keyword>
<dbReference type="InterPro" id="IPR006059">
    <property type="entry name" value="SBP"/>
</dbReference>
<dbReference type="GO" id="GO:0042597">
    <property type="term" value="C:periplasmic space"/>
    <property type="evidence" value="ECO:0007669"/>
    <property type="project" value="UniProtKB-SubCell"/>
</dbReference>
<evidence type="ECO:0000256" key="3">
    <source>
        <dbReference type="ARBA" id="ARBA00011557"/>
    </source>
</evidence>
<keyword evidence="6" id="KW-0732">Signal</keyword>
<dbReference type="AlphaFoldDB" id="A0A2U2BP21"/>
<dbReference type="InterPro" id="IPR050490">
    <property type="entry name" value="Bact_solute-bd_prot1"/>
</dbReference>
<accession>A0A2U2BP21</accession>
<reference evidence="7 8" key="2">
    <citation type="submission" date="2018-05" db="EMBL/GenBank/DDBJ databases">
        <authorList>
            <person name="Lanie J.A."/>
            <person name="Ng W.-L."/>
            <person name="Kazmierczak K.M."/>
            <person name="Andrzejewski T.M."/>
            <person name="Davidsen T.M."/>
            <person name="Wayne K.J."/>
            <person name="Tettelin H."/>
            <person name="Glass J.I."/>
            <person name="Rusch D."/>
            <person name="Podicherti R."/>
            <person name="Tsui H.-C.T."/>
            <person name="Winkler M.E."/>
        </authorList>
    </citation>
    <scope>NUCLEOTIDE SEQUENCE [LARGE SCALE GENOMIC DNA]</scope>
    <source>
        <strain evidence="7 8">YBY</strain>
    </source>
</reference>
<gene>
    <name evidence="7" type="ORF">DF183_03075</name>
</gene>
<comment type="caution">
    <text evidence="7">The sequence shown here is derived from an EMBL/GenBank/DDBJ whole genome shotgun (WGS) entry which is preliminary data.</text>
</comment>
<evidence type="ECO:0000256" key="5">
    <source>
        <dbReference type="ARBA" id="ARBA00022448"/>
    </source>
</evidence>
<evidence type="ECO:0000313" key="7">
    <source>
        <dbReference type="EMBL" id="PWE15727.1"/>
    </source>
</evidence>
<organism evidence="7 8">
    <name type="scientific">Alcaligenes faecalis</name>
    <dbReference type="NCBI Taxonomy" id="511"/>
    <lineage>
        <taxon>Bacteria</taxon>
        <taxon>Pseudomonadati</taxon>
        <taxon>Pseudomonadota</taxon>
        <taxon>Betaproteobacteria</taxon>
        <taxon>Burkholderiales</taxon>
        <taxon>Alcaligenaceae</taxon>
        <taxon>Alcaligenes</taxon>
    </lineage>
</organism>
<dbReference type="Proteomes" id="UP000245216">
    <property type="component" value="Unassembled WGS sequence"/>
</dbReference>
<sequence length="437" mass="48129">MKNLRGLLLKRGVMALAMAAGGSAALLFGSTALAAVDIQVWTALNSHNQDEFERLVRDFNRSQSDVKVSVKAHDTEASLEQVMQAGKDLPNLVQLGEMSGLDEVADRSYIMPMHTLLAREKMDNVSWFLASNSFVRNGRGQLQGFPYMAEIPVMYYNLDAFDKAKIEPAVPSRVWLDLQAQLVDLANKGSRRCPLTSDQSVSINLENLAAVNNQIYGLAPGAKVKGKVGFDFDVMYIRHLSMMISWVKSELMVKPGTLPESPQRFAKGECAVMFSNSGHIGEYSDTRGLKYAVTGLPYYPEVTQTPGKPFVTGSALWAVKGHNAEQNQASARFISWLAQPENAARWYQKTGFLPVSREAFNATGSDYYKDKGDWMHLVGAYSSGTSGTAKGNFRNYRQIRAVFNQSLESALDGQQPAMTALRTAATEANRLVAQKGR</sequence>
<dbReference type="PANTHER" id="PTHR43649">
    <property type="entry name" value="ARABINOSE-BINDING PROTEIN-RELATED"/>
    <property type="match status" value="1"/>
</dbReference>
<comment type="subunit">
    <text evidence="3">The complex is composed of two ATP-binding proteins (UgpC), two transmembrane proteins (UgpA and UgpE) and a solute-binding protein (UgpB).</text>
</comment>
<dbReference type="STRING" id="511.UZ73_02030"/>
<evidence type="ECO:0000256" key="6">
    <source>
        <dbReference type="ARBA" id="ARBA00022729"/>
    </source>
</evidence>
<evidence type="ECO:0000256" key="2">
    <source>
        <dbReference type="ARBA" id="ARBA00008520"/>
    </source>
</evidence>
<dbReference type="EMBL" id="QEXO01000001">
    <property type="protein sequence ID" value="PWE15727.1"/>
    <property type="molecule type" value="Genomic_DNA"/>
</dbReference>
<dbReference type="SUPFAM" id="SSF53850">
    <property type="entry name" value="Periplasmic binding protein-like II"/>
    <property type="match status" value="1"/>
</dbReference>
<name>A0A2U2BP21_ALCFA</name>
<comment type="subcellular location">
    <subcellularLocation>
        <location evidence="1">Periplasm</location>
    </subcellularLocation>
</comment>
<reference evidence="7 8" key="1">
    <citation type="submission" date="2018-05" db="EMBL/GenBank/DDBJ databases">
        <title>Genome Sequence of an Efficient Indole-Degrading Bacterium, Alcaligenes sp.YBY.</title>
        <authorList>
            <person name="Yang B."/>
        </authorList>
    </citation>
    <scope>NUCLEOTIDE SEQUENCE [LARGE SCALE GENOMIC DNA]</scope>
    <source>
        <strain evidence="7 8">YBY</strain>
    </source>
</reference>
<dbReference type="Gene3D" id="3.40.190.10">
    <property type="entry name" value="Periplasmic binding protein-like II"/>
    <property type="match status" value="2"/>
</dbReference>
<protein>
    <recommendedName>
        <fullName evidence="4">sn-glycerol-3-phosphate-binding periplasmic protein UgpB</fullName>
    </recommendedName>
</protein>
<dbReference type="Pfam" id="PF13416">
    <property type="entry name" value="SBP_bac_8"/>
    <property type="match status" value="1"/>
</dbReference>
<comment type="similarity">
    <text evidence="2">Belongs to the bacterial solute-binding protein 1 family.</text>
</comment>